<evidence type="ECO:0000256" key="2">
    <source>
        <dbReference type="SAM" id="Phobius"/>
    </source>
</evidence>
<keyword evidence="5" id="KW-1185">Reference proteome</keyword>
<dbReference type="RefSeq" id="WP_170169431.1">
    <property type="nucleotide sequence ID" value="NZ_RKHQ01000001.1"/>
</dbReference>
<dbReference type="PANTHER" id="PTHR33608">
    <property type="entry name" value="BLL2464 PROTEIN"/>
    <property type="match status" value="1"/>
</dbReference>
<dbReference type="EMBL" id="RKHQ01000001">
    <property type="protein sequence ID" value="ROR97536.1"/>
    <property type="molecule type" value="Genomic_DNA"/>
</dbReference>
<reference evidence="4 5" key="1">
    <citation type="submission" date="2018-11" db="EMBL/GenBank/DDBJ databases">
        <title>Sequencing the genomes of 1000 actinobacteria strains.</title>
        <authorList>
            <person name="Klenk H.-P."/>
        </authorList>
    </citation>
    <scope>NUCLEOTIDE SEQUENCE [LARGE SCALE GENOMIC DNA]</scope>
    <source>
        <strain evidence="4 5">DSM 13521</strain>
    </source>
</reference>
<feature type="transmembrane region" description="Helical" evidence="2">
    <location>
        <begin position="28"/>
        <end position="61"/>
    </location>
</feature>
<name>A0A3N2DCM6_9MICO</name>
<gene>
    <name evidence="4" type="ORF">EDD28_2136</name>
</gene>
<dbReference type="PANTHER" id="PTHR33608:SF14">
    <property type="entry name" value="POSSIBLE CONSERVED SECRETED PROTEIN"/>
    <property type="match status" value="1"/>
</dbReference>
<dbReference type="InterPro" id="IPR002881">
    <property type="entry name" value="DUF58"/>
</dbReference>
<evidence type="ECO:0000256" key="1">
    <source>
        <dbReference type="SAM" id="MobiDB-lite"/>
    </source>
</evidence>
<dbReference type="Pfam" id="PF01882">
    <property type="entry name" value="DUF58"/>
    <property type="match status" value="1"/>
</dbReference>
<organism evidence="4 5">
    <name type="scientific">Salana multivorans</name>
    <dbReference type="NCBI Taxonomy" id="120377"/>
    <lineage>
        <taxon>Bacteria</taxon>
        <taxon>Bacillati</taxon>
        <taxon>Actinomycetota</taxon>
        <taxon>Actinomycetes</taxon>
        <taxon>Micrococcales</taxon>
        <taxon>Beutenbergiaceae</taxon>
        <taxon>Salana</taxon>
    </lineage>
</organism>
<comment type="caution">
    <text evidence="4">The sequence shown here is derived from an EMBL/GenBank/DDBJ whole genome shotgun (WGS) entry which is preliminary data.</text>
</comment>
<feature type="domain" description="DUF58" evidence="3">
    <location>
        <begin position="202"/>
        <end position="382"/>
    </location>
</feature>
<protein>
    <submittedName>
        <fullName evidence="4">Uncharacterized protein (DUF58 family)</fullName>
    </submittedName>
</protein>
<dbReference type="AlphaFoldDB" id="A0A3N2DCM6"/>
<feature type="region of interest" description="Disordered" evidence="1">
    <location>
        <begin position="68"/>
        <end position="97"/>
    </location>
</feature>
<proteinExistence type="predicted"/>
<sequence length="422" mass="44244">MSSPGPADRIASTAPGAGSWFEIRSASALGVVALGLLLAGVVLGRPVVVAVVAPLLVAAVVARRRSVARPPGPPTLRATGAPRPGEHVTRLVPPPGETRVRLSLPGYPEATALLAADPTPATVTFESARTGDLAPLRLDAVPVAADGELESAPVTVVAPALVVEPIRLPVSGLPAPHHLVGSTGTHRSRRRGEGEDLLDIAPFAPGDRLRNVDWRVTARRGTTDPRLGTRLWVRRHHADAEAVVVVVLDSRDDVGIDVRTWAGGTGDVLTQPTSLDVARQAAASHAQASIERGDRVAFVDLGHRGRPLRPGAGRRHLDRIVQAITRSRAVGEPGRLVRAPQVTAGAIIVVVSTFLDDDAATAAADWSRAGHPVVAVDVLPPTHLGSLSGPEQVAARLVLAERTQRLRELRAAGIGVERWWTA</sequence>
<keyword evidence="2" id="KW-0472">Membrane</keyword>
<evidence type="ECO:0000313" key="5">
    <source>
        <dbReference type="Proteomes" id="UP000275356"/>
    </source>
</evidence>
<keyword evidence="2" id="KW-0812">Transmembrane</keyword>
<evidence type="ECO:0000313" key="4">
    <source>
        <dbReference type="EMBL" id="ROR97536.1"/>
    </source>
</evidence>
<dbReference type="Proteomes" id="UP000275356">
    <property type="component" value="Unassembled WGS sequence"/>
</dbReference>
<evidence type="ECO:0000259" key="3">
    <source>
        <dbReference type="Pfam" id="PF01882"/>
    </source>
</evidence>
<accession>A0A3N2DCM6</accession>
<keyword evidence="2" id="KW-1133">Transmembrane helix</keyword>